<feature type="disulfide bond" evidence="14">
    <location>
        <begin position="160"/>
        <end position="178"/>
    </location>
</feature>
<dbReference type="FunFam" id="4.10.400.10:FF:000004">
    <property type="entry name" value="Low-density lipoprotein receptor-related protein 1"/>
    <property type="match status" value="1"/>
</dbReference>
<evidence type="ECO:0000256" key="13">
    <source>
        <dbReference type="ARBA" id="ARBA00023180"/>
    </source>
</evidence>
<evidence type="ECO:0000256" key="7">
    <source>
        <dbReference type="ARBA" id="ARBA00022692"/>
    </source>
</evidence>
<evidence type="ECO:0000256" key="11">
    <source>
        <dbReference type="ARBA" id="ARBA00023157"/>
    </source>
</evidence>
<dbReference type="GO" id="GO:0005576">
    <property type="term" value="C:extracellular region"/>
    <property type="evidence" value="ECO:0007669"/>
    <property type="project" value="UniProtKB-SubCell"/>
</dbReference>
<evidence type="ECO:0000313" key="17">
    <source>
        <dbReference type="Proteomes" id="UP001162162"/>
    </source>
</evidence>
<evidence type="ECO:0000256" key="9">
    <source>
        <dbReference type="ARBA" id="ARBA00022989"/>
    </source>
</evidence>
<evidence type="ECO:0000256" key="1">
    <source>
        <dbReference type="ARBA" id="ARBA00004251"/>
    </source>
</evidence>
<dbReference type="SUPFAM" id="SSF57424">
    <property type="entry name" value="LDL receptor-like module"/>
    <property type="match status" value="5"/>
</dbReference>
<dbReference type="FunFam" id="2.10.25.10:FF:000009">
    <property type="entry name" value="Low-density lipoprotein receptor isoform 1"/>
    <property type="match status" value="1"/>
</dbReference>
<gene>
    <name evidence="16" type="ORF">NQ318_015838</name>
</gene>
<protein>
    <recommendedName>
        <fullName evidence="15">EGF-like domain-containing protein</fullName>
    </recommendedName>
</protein>
<feature type="domain" description="EGF-like" evidence="15">
    <location>
        <begin position="397"/>
        <end position="411"/>
    </location>
</feature>
<dbReference type="InterPro" id="IPR001881">
    <property type="entry name" value="EGF-like_Ca-bd_dom"/>
</dbReference>
<evidence type="ECO:0000256" key="2">
    <source>
        <dbReference type="ARBA" id="ARBA00004613"/>
    </source>
</evidence>
<evidence type="ECO:0000259" key="15">
    <source>
        <dbReference type="PROSITE" id="PS01186"/>
    </source>
</evidence>
<comment type="caution">
    <text evidence="16">The sequence shown here is derived from an EMBL/GenBank/DDBJ whole genome shotgun (WGS) entry which is preliminary data.</text>
</comment>
<feature type="disulfide bond" evidence="14">
    <location>
        <begin position="38"/>
        <end position="56"/>
    </location>
</feature>
<dbReference type="CDD" id="cd00054">
    <property type="entry name" value="EGF_CA"/>
    <property type="match status" value="1"/>
</dbReference>
<sequence>MLTVTNSNILTFSLGESYGAFTPDVQENVTCEKSEFQCWNGKCIPGRWQCDNENDCSDGSDEDEHTCRQKVCGLDEFTCRSAAGECVPLTWMCDDNPDCSDGSDEKSCNETCRSDEFTCKNGKCIQKRWVCDLDNDCGDNSDEGEQCPVVTCAPGTEFQCTKNFCIAAKWRCDGEYDCTDGKTNRLVVLLDENNGHKHCPPSPKQYINLILLGFLTKQNTRFLIQIYLKQMLTSKHFRLGLPEARQWCLLLPCRGIRMRRQTDLHPQELAVRRCERLPGWFRTKPPTTARTSLAGLTSFSARTALAFRATCTVQATLIVRMAATNRIVGLQCPNVTPRRIVDCGGGQCIHLSQVCDGKQDCPDWEDEPKDKCGVNECLQNNGECTHKCVDTPASYYCDCRSGYKLIDNRTCKDINECEIPGSCSQICINDKAVSSAKCERGYMQRSSRPHQVQSHRRARLTPLCQA</sequence>
<feature type="disulfide bond" evidence="14">
    <location>
        <begin position="343"/>
        <end position="361"/>
    </location>
</feature>
<evidence type="ECO:0000313" key="16">
    <source>
        <dbReference type="EMBL" id="KAJ8953256.1"/>
    </source>
</evidence>
<dbReference type="GO" id="GO:0043235">
    <property type="term" value="C:receptor complex"/>
    <property type="evidence" value="ECO:0007669"/>
    <property type="project" value="TreeGrafter"/>
</dbReference>
<keyword evidence="3" id="KW-1003">Cell membrane</keyword>
<dbReference type="InterPro" id="IPR000742">
    <property type="entry name" value="EGF"/>
</dbReference>
<keyword evidence="17" id="KW-1185">Reference proteome</keyword>
<proteinExistence type="predicted"/>
<keyword evidence="13" id="KW-0325">Glycoprotein</keyword>
<comment type="caution">
    <text evidence="14">Lacks conserved residue(s) required for the propagation of feature annotation.</text>
</comment>
<reference evidence="16" key="1">
    <citation type="journal article" date="2023" name="Insect Mol. Biol.">
        <title>Genome sequencing provides insights into the evolution of gene families encoding plant cell wall-degrading enzymes in longhorned beetles.</title>
        <authorList>
            <person name="Shin N.R."/>
            <person name="Okamura Y."/>
            <person name="Kirsch R."/>
            <person name="Pauchet Y."/>
        </authorList>
    </citation>
    <scope>NUCLEOTIDE SEQUENCE</scope>
    <source>
        <strain evidence="16">AMC_N1</strain>
    </source>
</reference>
<keyword evidence="9" id="KW-1133">Transmembrane helix</keyword>
<evidence type="ECO:0000256" key="6">
    <source>
        <dbReference type="ARBA" id="ARBA00022583"/>
    </source>
</evidence>
<dbReference type="GO" id="GO:0042562">
    <property type="term" value="F:hormone binding"/>
    <property type="evidence" value="ECO:0007669"/>
    <property type="project" value="TreeGrafter"/>
</dbReference>
<evidence type="ECO:0000256" key="12">
    <source>
        <dbReference type="ARBA" id="ARBA00023170"/>
    </source>
</evidence>
<feature type="disulfide bond" evidence="14">
    <location>
        <begin position="93"/>
        <end position="108"/>
    </location>
</feature>
<dbReference type="PROSITE" id="PS50068">
    <property type="entry name" value="LDLRA_2"/>
    <property type="match status" value="5"/>
</dbReference>
<dbReference type="Gene3D" id="2.10.25.10">
    <property type="entry name" value="Laminin"/>
    <property type="match status" value="1"/>
</dbReference>
<dbReference type="Pfam" id="PF00057">
    <property type="entry name" value="Ldl_recept_a"/>
    <property type="match status" value="5"/>
</dbReference>
<dbReference type="Pfam" id="PF14670">
    <property type="entry name" value="FXa_inhibition"/>
    <property type="match status" value="1"/>
</dbReference>
<keyword evidence="10" id="KW-0472">Membrane</keyword>
<dbReference type="PROSITE" id="PS01186">
    <property type="entry name" value="EGF_2"/>
    <property type="match status" value="1"/>
</dbReference>
<dbReference type="FunFam" id="4.10.400.10:FF:000030">
    <property type="entry name" value="Sortilin related receptor 1"/>
    <property type="match status" value="1"/>
</dbReference>
<dbReference type="FunFam" id="4.10.400.10:FF:000113">
    <property type="entry name" value="Low-density lipoprotein receptor-related protein 8"/>
    <property type="match status" value="1"/>
</dbReference>
<dbReference type="CDD" id="cd00112">
    <property type="entry name" value="LDLa"/>
    <property type="match status" value="5"/>
</dbReference>
<dbReference type="EMBL" id="JAPWTK010000058">
    <property type="protein sequence ID" value="KAJ8953256.1"/>
    <property type="molecule type" value="Genomic_DNA"/>
</dbReference>
<dbReference type="PROSITE" id="PS00010">
    <property type="entry name" value="ASX_HYDROXYL"/>
    <property type="match status" value="1"/>
</dbReference>
<keyword evidence="11 14" id="KW-1015">Disulfide bond</keyword>
<dbReference type="GO" id="GO:0016324">
    <property type="term" value="C:apical plasma membrane"/>
    <property type="evidence" value="ECO:0007669"/>
    <property type="project" value="TreeGrafter"/>
</dbReference>
<evidence type="ECO:0000256" key="4">
    <source>
        <dbReference type="ARBA" id="ARBA00022525"/>
    </source>
</evidence>
<dbReference type="Gene3D" id="4.10.400.10">
    <property type="entry name" value="Low-density Lipoprotein Receptor"/>
    <property type="match status" value="5"/>
</dbReference>
<dbReference type="InterPro" id="IPR002172">
    <property type="entry name" value="LDrepeatLR_classA_rpt"/>
</dbReference>
<keyword evidence="4" id="KW-0964">Secreted</keyword>
<keyword evidence="5" id="KW-0245">EGF-like domain</keyword>
<dbReference type="PANTHER" id="PTHR22722">
    <property type="entry name" value="LOW-DENSITY LIPOPROTEIN RECEPTOR-RELATED PROTEIN 2-RELATED"/>
    <property type="match status" value="1"/>
</dbReference>
<evidence type="ECO:0000256" key="14">
    <source>
        <dbReference type="PROSITE-ProRule" id="PRU00124"/>
    </source>
</evidence>
<keyword evidence="6" id="KW-0254">Endocytosis</keyword>
<dbReference type="AlphaFoldDB" id="A0AAV8YRH6"/>
<dbReference type="InterPro" id="IPR051221">
    <property type="entry name" value="LDLR-related"/>
</dbReference>
<dbReference type="SMART" id="SM00179">
    <property type="entry name" value="EGF_CA"/>
    <property type="match status" value="2"/>
</dbReference>
<feature type="disulfide bond" evidence="14">
    <location>
        <begin position="119"/>
        <end position="137"/>
    </location>
</feature>
<feature type="disulfide bond" evidence="14">
    <location>
        <begin position="112"/>
        <end position="124"/>
    </location>
</feature>
<evidence type="ECO:0000256" key="8">
    <source>
        <dbReference type="ARBA" id="ARBA00022737"/>
    </source>
</evidence>
<evidence type="ECO:0000256" key="5">
    <source>
        <dbReference type="ARBA" id="ARBA00022536"/>
    </source>
</evidence>
<comment type="subcellular location">
    <subcellularLocation>
        <location evidence="1">Cell membrane</location>
        <topology evidence="1">Single-pass type I membrane protein</topology>
    </subcellularLocation>
    <subcellularLocation>
        <location evidence="2">Secreted</location>
    </subcellularLocation>
</comment>
<dbReference type="InterPro" id="IPR023415">
    <property type="entry name" value="LDLR_class-A_CS"/>
</dbReference>
<dbReference type="PROSITE" id="PS01209">
    <property type="entry name" value="LDLRA_1"/>
    <property type="match status" value="3"/>
</dbReference>
<organism evidence="16 17">
    <name type="scientific">Aromia moschata</name>
    <dbReference type="NCBI Taxonomy" id="1265417"/>
    <lineage>
        <taxon>Eukaryota</taxon>
        <taxon>Metazoa</taxon>
        <taxon>Ecdysozoa</taxon>
        <taxon>Arthropoda</taxon>
        <taxon>Hexapoda</taxon>
        <taxon>Insecta</taxon>
        <taxon>Pterygota</taxon>
        <taxon>Neoptera</taxon>
        <taxon>Endopterygota</taxon>
        <taxon>Coleoptera</taxon>
        <taxon>Polyphaga</taxon>
        <taxon>Cucujiformia</taxon>
        <taxon>Chrysomeloidea</taxon>
        <taxon>Cerambycidae</taxon>
        <taxon>Cerambycinae</taxon>
        <taxon>Callichromatini</taxon>
        <taxon>Aromia</taxon>
    </lineage>
</organism>
<dbReference type="SUPFAM" id="SSF57196">
    <property type="entry name" value="EGF/Laminin"/>
    <property type="match status" value="1"/>
</dbReference>
<dbReference type="GO" id="GO:0005509">
    <property type="term" value="F:calcium ion binding"/>
    <property type="evidence" value="ECO:0007669"/>
    <property type="project" value="InterPro"/>
</dbReference>
<keyword evidence="12" id="KW-0675">Receptor</keyword>
<dbReference type="SMART" id="SM00181">
    <property type="entry name" value="EGF"/>
    <property type="match status" value="2"/>
</dbReference>
<dbReference type="InterPro" id="IPR036055">
    <property type="entry name" value="LDL_receptor-like_sf"/>
</dbReference>
<evidence type="ECO:0000256" key="3">
    <source>
        <dbReference type="ARBA" id="ARBA00022475"/>
    </source>
</evidence>
<dbReference type="InterPro" id="IPR000152">
    <property type="entry name" value="EGF-type_Asp/Asn_hydroxyl_site"/>
</dbReference>
<keyword evidence="8" id="KW-0677">Repeat</keyword>
<name>A0AAV8YRH6_9CUCU</name>
<keyword evidence="7" id="KW-0812">Transmembrane</keyword>
<dbReference type="Proteomes" id="UP001162162">
    <property type="component" value="Unassembled WGS sequence"/>
</dbReference>
<dbReference type="SMART" id="SM00192">
    <property type="entry name" value="LDLa"/>
    <property type="match status" value="5"/>
</dbReference>
<accession>A0AAV8YRH6</accession>
<dbReference type="GO" id="GO:0006898">
    <property type="term" value="P:receptor-mediated endocytosis"/>
    <property type="evidence" value="ECO:0007669"/>
    <property type="project" value="TreeGrafter"/>
</dbReference>
<evidence type="ECO:0000256" key="10">
    <source>
        <dbReference type="ARBA" id="ARBA00023136"/>
    </source>
</evidence>
<feature type="disulfide bond" evidence="14">
    <location>
        <begin position="31"/>
        <end position="43"/>
    </location>
</feature>
<dbReference type="PANTHER" id="PTHR22722:SF5">
    <property type="entry name" value="LOW-DENSITY LIPOPROTEIN RECEPTOR-RELATED PROTEIN 1B"/>
    <property type="match status" value="1"/>
</dbReference>
<dbReference type="PRINTS" id="PR00261">
    <property type="entry name" value="LDLRECEPTOR"/>
</dbReference>